<proteinExistence type="predicted"/>
<sequence>MVKQAFDTWKCHICGEERPDSKISVLTKPLIINGQVCGEQNIRYCNDNQVCIEGAKEFSFFKDSS</sequence>
<gene>
    <name evidence="1" type="ORF">S03H2_61579</name>
</gene>
<name>X1JT55_9ZZZZ</name>
<organism evidence="1">
    <name type="scientific">marine sediment metagenome</name>
    <dbReference type="NCBI Taxonomy" id="412755"/>
    <lineage>
        <taxon>unclassified sequences</taxon>
        <taxon>metagenomes</taxon>
        <taxon>ecological metagenomes</taxon>
    </lineage>
</organism>
<protein>
    <submittedName>
        <fullName evidence="1">Uncharacterized protein</fullName>
    </submittedName>
</protein>
<comment type="caution">
    <text evidence="1">The sequence shown here is derived from an EMBL/GenBank/DDBJ whole genome shotgun (WGS) entry which is preliminary data.</text>
</comment>
<dbReference type="EMBL" id="BARU01039750">
    <property type="protein sequence ID" value="GAH84590.1"/>
    <property type="molecule type" value="Genomic_DNA"/>
</dbReference>
<reference evidence="1" key="1">
    <citation type="journal article" date="2014" name="Front. Microbiol.">
        <title>High frequency of phylogenetically diverse reductive dehalogenase-homologous genes in deep subseafloor sedimentary metagenomes.</title>
        <authorList>
            <person name="Kawai M."/>
            <person name="Futagami T."/>
            <person name="Toyoda A."/>
            <person name="Takaki Y."/>
            <person name="Nishi S."/>
            <person name="Hori S."/>
            <person name="Arai W."/>
            <person name="Tsubouchi T."/>
            <person name="Morono Y."/>
            <person name="Uchiyama I."/>
            <person name="Ito T."/>
            <person name="Fujiyama A."/>
            <person name="Inagaki F."/>
            <person name="Takami H."/>
        </authorList>
    </citation>
    <scope>NUCLEOTIDE SEQUENCE</scope>
    <source>
        <strain evidence="1">Expedition CK06-06</strain>
    </source>
</reference>
<accession>X1JT55</accession>
<dbReference type="AlphaFoldDB" id="X1JT55"/>
<evidence type="ECO:0000313" key="1">
    <source>
        <dbReference type="EMBL" id="GAH84590.1"/>
    </source>
</evidence>